<name>A0A0K0FLE9_STRVS</name>
<sequence>MTTSESVYSPENVVGYVKSALLGRDNVDLGLIISRVKETYNLNLVDYAYNQRYGNDKSIKTVAKYIENIEGAKVNEVKGRVPTYLVSINLSGHSLKAAQFCRQTKVKKRKKDDKNPVVSKNTYEKPMHTGTKNEKKVLENRSNMSQTKNNLKVQPPKEGLKSKANILKIDEPKKIKLKKKYIFPTCEGTPDIFSRISFPNENCYRKFDNSSVIKKRNIKQPSRESTKINSPQKPKPKRVFQRTFGSYEYPKYKEGRDEISSGSGNGYDNASHNDQPLNNDLWNNVDQSTSCNISSQYLIKKQNLSSQCFNEKESSSRISENSTSNRLFQSNSFYTKRNICLEDTVFYKALETHGLINSENHNNIGNDQSLDLHVVEKEKFRDTDADTLFTHDDDRLKEVLFLKDYKNKYYGTYEMESLLICFGKLSIC</sequence>
<dbReference type="AlphaFoldDB" id="A0A0K0FLE9"/>
<evidence type="ECO:0000313" key="2">
    <source>
        <dbReference type="Proteomes" id="UP000035680"/>
    </source>
</evidence>
<dbReference type="WBParaSite" id="SVE_0986400.1">
    <property type="protein sequence ID" value="SVE_0986400.1"/>
    <property type="gene ID" value="SVE_0986400"/>
</dbReference>
<proteinExistence type="predicted"/>
<feature type="region of interest" description="Disordered" evidence="1">
    <location>
        <begin position="108"/>
        <end position="132"/>
    </location>
</feature>
<feature type="compositionally biased region" description="Polar residues" evidence="1">
    <location>
        <begin position="260"/>
        <end position="275"/>
    </location>
</feature>
<feature type="compositionally biased region" description="Basic and acidic residues" evidence="1">
    <location>
        <begin position="122"/>
        <end position="132"/>
    </location>
</feature>
<reference evidence="3" key="2">
    <citation type="submission" date="2015-08" db="UniProtKB">
        <authorList>
            <consortium name="WormBaseParasite"/>
        </authorList>
    </citation>
    <scope>IDENTIFICATION</scope>
</reference>
<dbReference type="Proteomes" id="UP000035680">
    <property type="component" value="Unassembled WGS sequence"/>
</dbReference>
<evidence type="ECO:0000256" key="1">
    <source>
        <dbReference type="SAM" id="MobiDB-lite"/>
    </source>
</evidence>
<feature type="region of interest" description="Disordered" evidence="1">
    <location>
        <begin position="254"/>
        <end position="275"/>
    </location>
</feature>
<reference evidence="2" key="1">
    <citation type="submission" date="2014-07" db="EMBL/GenBank/DDBJ databases">
        <authorList>
            <person name="Martin A.A"/>
            <person name="De Silva N."/>
        </authorList>
    </citation>
    <scope>NUCLEOTIDE SEQUENCE</scope>
</reference>
<keyword evidence="2" id="KW-1185">Reference proteome</keyword>
<accession>A0A0K0FLE9</accession>
<protein>
    <submittedName>
        <fullName evidence="3">H15 domain-containing protein</fullName>
    </submittedName>
</protein>
<organism evidence="2 3">
    <name type="scientific">Strongyloides venezuelensis</name>
    <name type="common">Threadworm</name>
    <dbReference type="NCBI Taxonomy" id="75913"/>
    <lineage>
        <taxon>Eukaryota</taxon>
        <taxon>Metazoa</taxon>
        <taxon>Ecdysozoa</taxon>
        <taxon>Nematoda</taxon>
        <taxon>Chromadorea</taxon>
        <taxon>Rhabditida</taxon>
        <taxon>Tylenchina</taxon>
        <taxon>Panagrolaimomorpha</taxon>
        <taxon>Strongyloidoidea</taxon>
        <taxon>Strongyloididae</taxon>
        <taxon>Strongyloides</taxon>
    </lineage>
</organism>
<feature type="region of interest" description="Disordered" evidence="1">
    <location>
        <begin position="214"/>
        <end position="238"/>
    </location>
</feature>
<evidence type="ECO:0000313" key="3">
    <source>
        <dbReference type="WBParaSite" id="SVE_0986400.1"/>
    </source>
</evidence>